<evidence type="ECO:0000256" key="6">
    <source>
        <dbReference type="SAM" id="Coils"/>
    </source>
</evidence>
<dbReference type="Pfam" id="PF02518">
    <property type="entry name" value="HATPase_c"/>
    <property type="match status" value="1"/>
</dbReference>
<dbReference type="Gene3D" id="3.40.50.2300">
    <property type="match status" value="1"/>
</dbReference>
<dbReference type="Gene3D" id="3.30.565.10">
    <property type="entry name" value="Histidine kinase-like ATPase, C-terminal domain"/>
    <property type="match status" value="1"/>
</dbReference>
<dbReference type="EMBL" id="JBHRXZ010000006">
    <property type="protein sequence ID" value="MFC3606848.1"/>
    <property type="molecule type" value="Genomic_DNA"/>
</dbReference>
<evidence type="ECO:0000259" key="7">
    <source>
        <dbReference type="PROSITE" id="PS50109"/>
    </source>
</evidence>
<dbReference type="InterPro" id="IPR036890">
    <property type="entry name" value="HATPase_C_sf"/>
</dbReference>
<dbReference type="PROSITE" id="PS50112">
    <property type="entry name" value="PAS"/>
    <property type="match status" value="1"/>
</dbReference>
<evidence type="ECO:0000259" key="10">
    <source>
        <dbReference type="PROSITE" id="PS50113"/>
    </source>
</evidence>
<dbReference type="InterPro" id="IPR036097">
    <property type="entry name" value="HisK_dim/P_sf"/>
</dbReference>
<dbReference type="PROSITE" id="PS50110">
    <property type="entry name" value="RESPONSE_REGULATORY"/>
    <property type="match status" value="1"/>
</dbReference>
<dbReference type="InterPro" id="IPR000700">
    <property type="entry name" value="PAS-assoc_C"/>
</dbReference>
<name>A0ABV7T5S9_9GAMM</name>
<dbReference type="SUPFAM" id="SSF55785">
    <property type="entry name" value="PYP-like sensor domain (PAS domain)"/>
    <property type="match status" value="2"/>
</dbReference>
<dbReference type="Pfam" id="PF00072">
    <property type="entry name" value="Response_reg"/>
    <property type="match status" value="1"/>
</dbReference>
<keyword evidence="4" id="KW-0418">Kinase</keyword>
<evidence type="ECO:0000256" key="2">
    <source>
        <dbReference type="ARBA" id="ARBA00012438"/>
    </source>
</evidence>
<protein>
    <recommendedName>
        <fullName evidence="2">histidine kinase</fullName>
        <ecNumber evidence="2">2.7.13.3</ecNumber>
    </recommendedName>
</protein>
<keyword evidence="3 5" id="KW-0597">Phosphoprotein</keyword>
<dbReference type="Pfam" id="PF08448">
    <property type="entry name" value="PAS_4"/>
    <property type="match status" value="1"/>
</dbReference>
<evidence type="ECO:0000313" key="11">
    <source>
        <dbReference type="EMBL" id="MFC3606848.1"/>
    </source>
</evidence>
<dbReference type="CDD" id="cd00082">
    <property type="entry name" value="HisKA"/>
    <property type="match status" value="1"/>
</dbReference>
<evidence type="ECO:0000256" key="4">
    <source>
        <dbReference type="ARBA" id="ARBA00022777"/>
    </source>
</evidence>
<dbReference type="InterPro" id="IPR000014">
    <property type="entry name" value="PAS"/>
</dbReference>
<dbReference type="PRINTS" id="PR00344">
    <property type="entry name" value="BCTRLSENSOR"/>
</dbReference>
<dbReference type="Proteomes" id="UP001595630">
    <property type="component" value="Unassembled WGS sequence"/>
</dbReference>
<evidence type="ECO:0000313" key="12">
    <source>
        <dbReference type="Proteomes" id="UP001595630"/>
    </source>
</evidence>
<organism evidence="11 12">
    <name type="scientific">Stutzerimonas tarimensis</name>
    <dbReference type="NCBI Taxonomy" id="1507735"/>
    <lineage>
        <taxon>Bacteria</taxon>
        <taxon>Pseudomonadati</taxon>
        <taxon>Pseudomonadota</taxon>
        <taxon>Gammaproteobacteria</taxon>
        <taxon>Pseudomonadales</taxon>
        <taxon>Pseudomonadaceae</taxon>
        <taxon>Stutzerimonas</taxon>
    </lineage>
</organism>
<reference evidence="12" key="1">
    <citation type="journal article" date="2019" name="Int. J. Syst. Evol. Microbiol.">
        <title>The Global Catalogue of Microorganisms (GCM) 10K type strain sequencing project: providing services to taxonomists for standard genome sequencing and annotation.</title>
        <authorList>
            <consortium name="The Broad Institute Genomics Platform"/>
            <consortium name="The Broad Institute Genome Sequencing Center for Infectious Disease"/>
            <person name="Wu L."/>
            <person name="Ma J."/>
        </authorList>
    </citation>
    <scope>NUCLEOTIDE SEQUENCE [LARGE SCALE GENOMIC DNA]</scope>
    <source>
        <strain evidence="12">KCTC 42447</strain>
    </source>
</reference>
<evidence type="ECO:0000259" key="9">
    <source>
        <dbReference type="PROSITE" id="PS50112"/>
    </source>
</evidence>
<proteinExistence type="predicted"/>
<dbReference type="InterPro" id="IPR003661">
    <property type="entry name" value="HisK_dim/P_dom"/>
</dbReference>
<dbReference type="InterPro" id="IPR013656">
    <property type="entry name" value="PAS_4"/>
</dbReference>
<dbReference type="InterPro" id="IPR004358">
    <property type="entry name" value="Sig_transdc_His_kin-like_C"/>
</dbReference>
<accession>A0ABV7T5S9</accession>
<dbReference type="NCBIfam" id="TIGR00229">
    <property type="entry name" value="sensory_box"/>
    <property type="match status" value="1"/>
</dbReference>
<feature type="domain" description="PAC" evidence="10">
    <location>
        <begin position="239"/>
        <end position="293"/>
    </location>
</feature>
<evidence type="ECO:0000256" key="1">
    <source>
        <dbReference type="ARBA" id="ARBA00000085"/>
    </source>
</evidence>
<keyword evidence="4" id="KW-0808">Transferase</keyword>
<feature type="coiled-coil region" evidence="6">
    <location>
        <begin position="284"/>
        <end position="329"/>
    </location>
</feature>
<feature type="domain" description="Histidine kinase" evidence="7">
    <location>
        <begin position="338"/>
        <end position="550"/>
    </location>
</feature>
<dbReference type="SUPFAM" id="SSF47384">
    <property type="entry name" value="Homodimeric domain of signal transducing histidine kinase"/>
    <property type="match status" value="1"/>
</dbReference>
<dbReference type="RefSeq" id="WP_386361298.1">
    <property type="nucleotide sequence ID" value="NZ_JBHRXZ010000006.1"/>
</dbReference>
<dbReference type="PANTHER" id="PTHR43065">
    <property type="entry name" value="SENSOR HISTIDINE KINASE"/>
    <property type="match status" value="1"/>
</dbReference>
<dbReference type="InterPro" id="IPR005467">
    <property type="entry name" value="His_kinase_dom"/>
</dbReference>
<feature type="domain" description="Response regulatory" evidence="8">
    <location>
        <begin position="578"/>
        <end position="689"/>
    </location>
</feature>
<gene>
    <name evidence="11" type="ORF">ACFOMF_03495</name>
</gene>
<dbReference type="CDD" id="cd00130">
    <property type="entry name" value="PAS"/>
    <property type="match status" value="1"/>
</dbReference>
<sequence length="693" mass="75707">MSVLSFEALFRSAPNAYVVLAPDLSIIDANRAYLELTGRSLEEIRGRRLHEAFAPDPRQPEAGPSLLASLDRVLQRKKPDTLPVIQYSIARHTPEGPVLEDRYWSATHTPLFDEHGEVSAILQNTSDITELVKAGHGPSASAGQPPLVQLEEGVISRALKVQDEGDQLRRLFSQTPGFVCFMRGPEHVVEMFNDAFRSLVGDRPLMGMTVRQCFPDLEGQLFIGLLDRVYESGEAYVGRRMPISLRQQGGVLEEMFVDFVYQPIVEVDGRVSGIFIQGSDVTMQQRSEAELEEYRLHLERLVERRTCELQQSEADRQVAEAALLQAQKLEAVGKLTGGVAHAFNNMLQIIGGNLQLLRRNLGTDPVAQRRLDSAVGSVERGARLASQLLAFSSRQSLQPQPLDLADLVEQMVDLLSGSLGQGIDIQLDLDRQAWPVLADKSNLESVILNLAANASDAMGGRGRLLIRVARHSSHDGQQVLLSVVDEGCGMSAEVRKQAFEPFFTTKRDGGSSGLGLSVVYGFIKQTGGSIELIPVSRGGTEVRVCFPRHPDSPAAAGGRAAPEGPAEVDMQAETGGLRILFVEDDPTLRMLTGEVMAELGHSVYLGETAEEALDQFDRESFDVLFTDIGLPGMSGLELARRVREKLPGLEIVIASGYAIDVRAEALDGVHAVLKPYDIERVRALLDGIQGRLG</sequence>
<keyword evidence="6" id="KW-0175">Coiled coil</keyword>
<feature type="modified residue" description="4-aspartylphosphate" evidence="5">
    <location>
        <position position="627"/>
    </location>
</feature>
<dbReference type="Gene3D" id="3.30.450.20">
    <property type="entry name" value="PAS domain"/>
    <property type="match status" value="2"/>
</dbReference>
<dbReference type="Gene3D" id="1.10.287.130">
    <property type="match status" value="1"/>
</dbReference>
<dbReference type="SUPFAM" id="SSF52172">
    <property type="entry name" value="CheY-like"/>
    <property type="match status" value="1"/>
</dbReference>
<dbReference type="InterPro" id="IPR003594">
    <property type="entry name" value="HATPase_dom"/>
</dbReference>
<comment type="catalytic activity">
    <reaction evidence="1">
        <text>ATP + protein L-histidine = ADP + protein N-phospho-L-histidine.</text>
        <dbReference type="EC" id="2.7.13.3"/>
    </reaction>
</comment>
<feature type="domain" description="PAS" evidence="9">
    <location>
        <begin position="2"/>
        <end position="77"/>
    </location>
</feature>
<dbReference type="SMART" id="SM00448">
    <property type="entry name" value="REC"/>
    <property type="match status" value="1"/>
</dbReference>
<dbReference type="InterPro" id="IPR001789">
    <property type="entry name" value="Sig_transdc_resp-reg_receiver"/>
</dbReference>
<dbReference type="PROSITE" id="PS50109">
    <property type="entry name" value="HIS_KIN"/>
    <property type="match status" value="1"/>
</dbReference>
<dbReference type="InterPro" id="IPR035965">
    <property type="entry name" value="PAS-like_dom_sf"/>
</dbReference>
<dbReference type="SMART" id="SM00387">
    <property type="entry name" value="HATPase_c"/>
    <property type="match status" value="1"/>
</dbReference>
<comment type="caution">
    <text evidence="11">The sequence shown here is derived from an EMBL/GenBank/DDBJ whole genome shotgun (WGS) entry which is preliminary data.</text>
</comment>
<evidence type="ECO:0000256" key="5">
    <source>
        <dbReference type="PROSITE-ProRule" id="PRU00169"/>
    </source>
</evidence>
<dbReference type="InterPro" id="IPR011006">
    <property type="entry name" value="CheY-like_superfamily"/>
</dbReference>
<dbReference type="PROSITE" id="PS50113">
    <property type="entry name" value="PAC"/>
    <property type="match status" value="1"/>
</dbReference>
<keyword evidence="12" id="KW-1185">Reference proteome</keyword>
<dbReference type="PANTHER" id="PTHR43065:SF42">
    <property type="entry name" value="TWO-COMPONENT SENSOR PPRA"/>
    <property type="match status" value="1"/>
</dbReference>
<dbReference type="SMART" id="SM00091">
    <property type="entry name" value="PAS"/>
    <property type="match status" value="2"/>
</dbReference>
<evidence type="ECO:0000259" key="8">
    <source>
        <dbReference type="PROSITE" id="PS50110"/>
    </source>
</evidence>
<dbReference type="EC" id="2.7.13.3" evidence="2"/>
<dbReference type="SUPFAM" id="SSF55874">
    <property type="entry name" value="ATPase domain of HSP90 chaperone/DNA topoisomerase II/histidine kinase"/>
    <property type="match status" value="1"/>
</dbReference>
<evidence type="ECO:0000256" key="3">
    <source>
        <dbReference type="ARBA" id="ARBA00022553"/>
    </source>
</evidence>